<proteinExistence type="predicted"/>
<evidence type="ECO:0000313" key="2">
    <source>
        <dbReference type="EMBL" id="TEB23352.1"/>
    </source>
</evidence>
<keyword evidence="3" id="KW-1185">Reference proteome</keyword>
<organism evidence="2 3">
    <name type="scientific">Coprinellus micaceus</name>
    <name type="common">Glistening ink-cap mushroom</name>
    <name type="synonym">Coprinus micaceus</name>
    <dbReference type="NCBI Taxonomy" id="71717"/>
    <lineage>
        <taxon>Eukaryota</taxon>
        <taxon>Fungi</taxon>
        <taxon>Dikarya</taxon>
        <taxon>Basidiomycota</taxon>
        <taxon>Agaricomycotina</taxon>
        <taxon>Agaricomycetes</taxon>
        <taxon>Agaricomycetidae</taxon>
        <taxon>Agaricales</taxon>
        <taxon>Agaricineae</taxon>
        <taxon>Psathyrellaceae</taxon>
        <taxon>Coprinellus</taxon>
    </lineage>
</organism>
<keyword evidence="1" id="KW-0732">Signal</keyword>
<dbReference type="Proteomes" id="UP000298030">
    <property type="component" value="Unassembled WGS sequence"/>
</dbReference>
<feature type="signal peptide" evidence="1">
    <location>
        <begin position="1"/>
        <end position="22"/>
    </location>
</feature>
<accession>A0A4Y7SNJ6</accession>
<dbReference type="EMBL" id="QPFP01000079">
    <property type="protein sequence ID" value="TEB23352.1"/>
    <property type="molecule type" value="Genomic_DNA"/>
</dbReference>
<reference evidence="2 3" key="1">
    <citation type="journal article" date="2019" name="Nat. Ecol. Evol.">
        <title>Megaphylogeny resolves global patterns of mushroom evolution.</title>
        <authorList>
            <person name="Varga T."/>
            <person name="Krizsan K."/>
            <person name="Foldi C."/>
            <person name="Dima B."/>
            <person name="Sanchez-Garcia M."/>
            <person name="Sanchez-Ramirez S."/>
            <person name="Szollosi G.J."/>
            <person name="Szarkandi J.G."/>
            <person name="Papp V."/>
            <person name="Albert L."/>
            <person name="Andreopoulos W."/>
            <person name="Angelini C."/>
            <person name="Antonin V."/>
            <person name="Barry K.W."/>
            <person name="Bougher N.L."/>
            <person name="Buchanan P."/>
            <person name="Buyck B."/>
            <person name="Bense V."/>
            <person name="Catcheside P."/>
            <person name="Chovatia M."/>
            <person name="Cooper J."/>
            <person name="Damon W."/>
            <person name="Desjardin D."/>
            <person name="Finy P."/>
            <person name="Geml J."/>
            <person name="Haridas S."/>
            <person name="Hughes K."/>
            <person name="Justo A."/>
            <person name="Karasinski D."/>
            <person name="Kautmanova I."/>
            <person name="Kiss B."/>
            <person name="Kocsube S."/>
            <person name="Kotiranta H."/>
            <person name="LaButti K.M."/>
            <person name="Lechner B.E."/>
            <person name="Liimatainen K."/>
            <person name="Lipzen A."/>
            <person name="Lukacs Z."/>
            <person name="Mihaltcheva S."/>
            <person name="Morgado L.N."/>
            <person name="Niskanen T."/>
            <person name="Noordeloos M.E."/>
            <person name="Ohm R.A."/>
            <person name="Ortiz-Santana B."/>
            <person name="Ovrebo C."/>
            <person name="Racz N."/>
            <person name="Riley R."/>
            <person name="Savchenko A."/>
            <person name="Shiryaev A."/>
            <person name="Soop K."/>
            <person name="Spirin V."/>
            <person name="Szebenyi C."/>
            <person name="Tomsovsky M."/>
            <person name="Tulloss R.E."/>
            <person name="Uehling J."/>
            <person name="Grigoriev I.V."/>
            <person name="Vagvolgyi C."/>
            <person name="Papp T."/>
            <person name="Martin F.M."/>
            <person name="Miettinen O."/>
            <person name="Hibbett D.S."/>
            <person name="Nagy L.G."/>
        </authorList>
    </citation>
    <scope>NUCLEOTIDE SEQUENCE [LARGE SCALE GENOMIC DNA]</scope>
    <source>
        <strain evidence="2 3">FP101781</strain>
    </source>
</reference>
<feature type="chain" id="PRO_5021185083" evidence="1">
    <location>
        <begin position="23"/>
        <end position="109"/>
    </location>
</feature>
<evidence type="ECO:0000256" key="1">
    <source>
        <dbReference type="SAM" id="SignalP"/>
    </source>
</evidence>
<sequence length="109" mass="12592">MVCSSLFFILLLTFLLFTSLLPLHKIAQKNHVFHGLYTPLNQRLSIHKHIPFPPGASTMEEQGVLPIRPQRYLSKGRQHPEAAEWYVSMYRCEQNLEGPLFQPGPEFDT</sequence>
<evidence type="ECO:0000313" key="3">
    <source>
        <dbReference type="Proteomes" id="UP000298030"/>
    </source>
</evidence>
<name>A0A4Y7SNJ6_COPMI</name>
<gene>
    <name evidence="2" type="ORF">FA13DRAFT_1418424</name>
</gene>
<comment type="caution">
    <text evidence="2">The sequence shown here is derived from an EMBL/GenBank/DDBJ whole genome shotgun (WGS) entry which is preliminary data.</text>
</comment>
<protein>
    <submittedName>
        <fullName evidence="2">Uncharacterized protein</fullName>
    </submittedName>
</protein>
<dbReference type="AlphaFoldDB" id="A0A4Y7SNJ6"/>